<dbReference type="GO" id="GO:0005886">
    <property type="term" value="C:plasma membrane"/>
    <property type="evidence" value="ECO:0007669"/>
    <property type="project" value="UniProtKB-SubCell"/>
</dbReference>
<dbReference type="GO" id="GO:0015099">
    <property type="term" value="F:nickel cation transmembrane transporter activity"/>
    <property type="evidence" value="ECO:0007669"/>
    <property type="project" value="UniProtKB-UniRule"/>
</dbReference>
<evidence type="ECO:0000313" key="8">
    <source>
        <dbReference type="EMBL" id="OGE64886.1"/>
    </source>
</evidence>
<keyword evidence="2 7" id="KW-0813">Transport</keyword>
<evidence type="ECO:0000256" key="5">
    <source>
        <dbReference type="ARBA" id="ARBA00022989"/>
    </source>
</evidence>
<dbReference type="AlphaFoldDB" id="A0A1F5MHP0"/>
<evidence type="ECO:0000256" key="3">
    <source>
        <dbReference type="ARBA" id="ARBA00022596"/>
    </source>
</evidence>
<feature type="transmembrane region" description="Helical" evidence="7">
    <location>
        <begin position="47"/>
        <end position="71"/>
    </location>
</feature>
<comment type="caution">
    <text evidence="8">The sequence shown here is derived from an EMBL/GenBank/DDBJ whole genome shotgun (WGS) entry which is preliminary data.</text>
</comment>
<evidence type="ECO:0000313" key="9">
    <source>
        <dbReference type="Proteomes" id="UP000178859"/>
    </source>
</evidence>
<keyword evidence="3" id="KW-0533">Nickel</keyword>
<feature type="transmembrane region" description="Helical" evidence="7">
    <location>
        <begin position="109"/>
        <end position="131"/>
    </location>
</feature>
<name>A0A1F5MHP0_9BACT</name>
<dbReference type="InterPro" id="IPR011541">
    <property type="entry name" value="Ni/Co_transpt_high_affinity"/>
</dbReference>
<feature type="transmembrane region" description="Helical" evidence="7">
    <location>
        <begin position="78"/>
        <end position="97"/>
    </location>
</feature>
<evidence type="ECO:0000256" key="2">
    <source>
        <dbReference type="ARBA" id="ARBA00022448"/>
    </source>
</evidence>
<protein>
    <recommendedName>
        <fullName evidence="7">Nickel/cobalt efflux system</fullName>
    </recommendedName>
</protein>
<reference evidence="8 9" key="1">
    <citation type="journal article" date="2016" name="Nat. Commun.">
        <title>Thousands of microbial genomes shed light on interconnected biogeochemical processes in an aquifer system.</title>
        <authorList>
            <person name="Anantharaman K."/>
            <person name="Brown C.T."/>
            <person name="Hug L.A."/>
            <person name="Sharon I."/>
            <person name="Castelle C.J."/>
            <person name="Probst A.J."/>
            <person name="Thomas B.C."/>
            <person name="Singh A."/>
            <person name="Wilkins M.J."/>
            <person name="Karaoz U."/>
            <person name="Brodie E.L."/>
            <person name="Williams K.H."/>
            <person name="Hubbard S.S."/>
            <person name="Banfield J.F."/>
        </authorList>
    </citation>
    <scope>NUCLEOTIDE SEQUENCE [LARGE SCALE GENOMIC DNA]</scope>
</reference>
<dbReference type="PANTHER" id="PTHR33876">
    <property type="entry name" value="UNNAMED PRODUCT"/>
    <property type="match status" value="1"/>
</dbReference>
<feature type="transmembrane region" description="Helical" evidence="7">
    <location>
        <begin position="138"/>
        <end position="164"/>
    </location>
</feature>
<evidence type="ECO:0000256" key="4">
    <source>
        <dbReference type="ARBA" id="ARBA00022692"/>
    </source>
</evidence>
<comment type="subcellular location">
    <subcellularLocation>
        <location evidence="7">Cell membrane</location>
        <topology evidence="7">Multi-pass membrane protein</topology>
    </subcellularLocation>
    <subcellularLocation>
        <location evidence="1">Endomembrane system</location>
        <topology evidence="1">Multi-pass membrane protein</topology>
    </subcellularLocation>
</comment>
<organism evidence="8 9">
    <name type="scientific">Candidatus Daviesbacteria bacterium RIFCSPLOWO2_02_FULL_36_7</name>
    <dbReference type="NCBI Taxonomy" id="1797792"/>
    <lineage>
        <taxon>Bacteria</taxon>
        <taxon>Candidatus Daviesiibacteriota</taxon>
    </lineage>
</organism>
<proteinExistence type="inferred from homology"/>
<evidence type="ECO:0000256" key="6">
    <source>
        <dbReference type="ARBA" id="ARBA00023136"/>
    </source>
</evidence>
<keyword evidence="6 7" id="KW-0472">Membrane</keyword>
<dbReference type="EMBL" id="MFDT01000024">
    <property type="protein sequence ID" value="OGE64886.1"/>
    <property type="molecule type" value="Genomic_DNA"/>
</dbReference>
<dbReference type="PANTHER" id="PTHR33876:SF4">
    <property type="entry name" value="CHLOROPLAST PROTEIN FOR GROWTH AND FERTILITY 2"/>
    <property type="match status" value="1"/>
</dbReference>
<dbReference type="InterPro" id="IPR052776">
    <property type="entry name" value="Chloro_ReproSupport/MetalTrans"/>
</dbReference>
<gene>
    <name evidence="8" type="ORF">A3I48_01215</name>
</gene>
<dbReference type="Proteomes" id="UP000178859">
    <property type="component" value="Unassembled WGS sequence"/>
</dbReference>
<dbReference type="Pfam" id="PF03824">
    <property type="entry name" value="NicO"/>
    <property type="match status" value="1"/>
</dbReference>
<accession>A0A1F5MHP0</accession>
<keyword evidence="5 7" id="KW-1133">Transmembrane helix</keyword>
<dbReference type="GO" id="GO:0012505">
    <property type="term" value="C:endomembrane system"/>
    <property type="evidence" value="ECO:0007669"/>
    <property type="project" value="UniProtKB-SubCell"/>
</dbReference>
<feature type="transmembrane region" description="Helical" evidence="7">
    <location>
        <begin position="176"/>
        <end position="194"/>
    </location>
</feature>
<keyword evidence="4 7" id="KW-0812">Transmembrane</keyword>
<comment type="similarity">
    <text evidence="7">Belongs to the NiCoT transporter (TC 2.A.52) family.</text>
</comment>
<evidence type="ECO:0000256" key="7">
    <source>
        <dbReference type="RuleBase" id="RU362101"/>
    </source>
</evidence>
<sequence length="206" mass="22456">MFTSLISILGLSFLLGIKHATDADHVVAINTIVSGQKKGILSSALVGIWWGIGHSVTVTLAGIPIILFSFVVPQSVGVFLEFLVGLMLVILGLFNLRHHHPHPQKFRPLIMGFIHGLAGSTAIALLILSTIRNVNLAIFYLFIFHIGVISGMMLVTLGIGASITIAKRKSENLNHYLVPLSGLLSLIFGLYIMYSTSFPLPMWERV</sequence>
<evidence type="ECO:0000256" key="1">
    <source>
        <dbReference type="ARBA" id="ARBA00004127"/>
    </source>
</evidence>